<protein>
    <submittedName>
        <fullName evidence="4">Transposase IS66</fullName>
    </submittedName>
</protein>
<dbReference type="EMBL" id="AMCI01000305">
    <property type="protein sequence ID" value="EJX09848.1"/>
    <property type="molecule type" value="Genomic_DNA"/>
</dbReference>
<feature type="region of interest" description="Disordered" evidence="2">
    <location>
        <begin position="137"/>
        <end position="161"/>
    </location>
</feature>
<name>J9H207_9ZZZZ</name>
<feature type="region of interest" description="Disordered" evidence="2">
    <location>
        <begin position="181"/>
        <end position="206"/>
    </location>
</feature>
<comment type="caution">
    <text evidence="4">The sequence shown here is derived from an EMBL/GenBank/DDBJ whole genome shotgun (WGS) entry which is preliminary data.</text>
</comment>
<dbReference type="InterPro" id="IPR052344">
    <property type="entry name" value="Transposase-related"/>
</dbReference>
<sequence>MRKNEYLYDMLKSEEHAQEILVSQLNSEKRARRAAEKKAHDAELRISALLDKVNDLQSRLDEQLGKVTELVSQMTAMFMGNGAVSLSDSIKDSLVGAIRAEFEMQKQELIASFNREKQELLLRLAAKDNEIAMLRSQKQDNNNDFPMTSGPQSGSVPPTADKDARIKQLEQQNANLNTSAYGQHTESGKYNHGDQQNTDADTLDLNGENVSDETIIEIALNLKKRQSFKGQKKPHREQPLFSALDDIDPELEAMKPEEQRNVIVLRPEGLPSDAYEIGEDVSERITYIKGHFRAIRIIRKKYRDPRGVTYYINLPEKYRNCMGRTKATESLISKLLAMHFEDGMTLGDIEHWLKDKGANFSHATIMGWFEKAAVILAPLDKPLQEEITDDAYIHSDESTLKTCDARLPGKGEEEEDVTPEEHYFKRWIFCHYSPTWNLTQFIFHERGRRTREAEQKYLEEVSHKMYLHTDGALIYKCYDACELIVRVACLVHMRRPLYKLKHVSADARQLVNIIDEIFHRDKKIKDQYQNPDDIKRERNLLLAPLLNDLKQELDRLHNLLDPEKEPELLKAVKYVLTEYPCILHCLEDGLVDLSNNCCERQIRRIAKYRNNSFFVGSPESGVRFARLQSVFANIRNHKLNAVTYLCDVFRRIGKTVKEELVNLLPHKWQPMTL</sequence>
<dbReference type="PANTHER" id="PTHR33678:SF2">
    <property type="match status" value="1"/>
</dbReference>
<feature type="compositionally biased region" description="Polar residues" evidence="2">
    <location>
        <begin position="139"/>
        <end position="156"/>
    </location>
</feature>
<organism evidence="4">
    <name type="scientific">gut metagenome</name>
    <dbReference type="NCBI Taxonomy" id="749906"/>
    <lineage>
        <taxon>unclassified sequences</taxon>
        <taxon>metagenomes</taxon>
        <taxon>organismal metagenomes</taxon>
    </lineage>
</organism>
<reference evidence="4" key="1">
    <citation type="journal article" date="2012" name="PLoS ONE">
        <title>Gene sets for utilization of primary and secondary nutrition supplies in the distal gut of endangered iberian lynx.</title>
        <authorList>
            <person name="Alcaide M."/>
            <person name="Messina E."/>
            <person name="Richter M."/>
            <person name="Bargiela R."/>
            <person name="Peplies J."/>
            <person name="Huws S.A."/>
            <person name="Newbold C.J."/>
            <person name="Golyshin P.N."/>
            <person name="Simon M.A."/>
            <person name="Lopez G."/>
            <person name="Yakimov M.M."/>
            <person name="Ferrer M."/>
        </authorList>
    </citation>
    <scope>NUCLEOTIDE SEQUENCE</scope>
</reference>
<keyword evidence="1" id="KW-0175">Coiled coil</keyword>
<feature type="coiled-coil region" evidence="1">
    <location>
        <begin position="25"/>
        <end position="66"/>
    </location>
</feature>
<dbReference type="InterPro" id="IPR004291">
    <property type="entry name" value="Transposase_IS66_central"/>
</dbReference>
<accession>J9H207</accession>
<evidence type="ECO:0000313" key="4">
    <source>
        <dbReference type="EMBL" id="EJX09848.1"/>
    </source>
</evidence>
<dbReference type="Pfam" id="PF03050">
    <property type="entry name" value="DDE_Tnp_IS66"/>
    <property type="match status" value="1"/>
</dbReference>
<dbReference type="PANTHER" id="PTHR33678">
    <property type="entry name" value="BLL1576 PROTEIN"/>
    <property type="match status" value="1"/>
</dbReference>
<evidence type="ECO:0000259" key="3">
    <source>
        <dbReference type="Pfam" id="PF03050"/>
    </source>
</evidence>
<dbReference type="NCBIfam" id="NF033517">
    <property type="entry name" value="transpos_IS66"/>
    <property type="match status" value="1"/>
</dbReference>
<evidence type="ECO:0000256" key="2">
    <source>
        <dbReference type="SAM" id="MobiDB-lite"/>
    </source>
</evidence>
<feature type="domain" description="Transposase IS66 central" evidence="3">
    <location>
        <begin position="326"/>
        <end position="621"/>
    </location>
</feature>
<proteinExistence type="predicted"/>
<evidence type="ECO:0000256" key="1">
    <source>
        <dbReference type="SAM" id="Coils"/>
    </source>
</evidence>
<dbReference type="AlphaFoldDB" id="J9H207"/>
<gene>
    <name evidence="4" type="ORF">EVA_02040</name>
</gene>